<comment type="caution">
    <text evidence="1">The sequence shown here is derived from an EMBL/GenBank/DDBJ whole genome shotgun (WGS) entry which is preliminary data.</text>
</comment>
<organism evidence="1 2">
    <name type="scientific">Aestuariibaculum suncheonense</name>
    <dbReference type="NCBI Taxonomy" id="1028745"/>
    <lineage>
        <taxon>Bacteria</taxon>
        <taxon>Pseudomonadati</taxon>
        <taxon>Bacteroidota</taxon>
        <taxon>Flavobacteriia</taxon>
        <taxon>Flavobacteriales</taxon>
        <taxon>Flavobacteriaceae</taxon>
    </lineage>
</organism>
<proteinExistence type="predicted"/>
<sequence>MNFFKSFLKQNNESQPKYDSPVFIGPKEDFNKYFGPRLRNLVQYITRNYKTSIGKCQHCSEVKSKGLDAAHVHGKERSVLIDQALENFMKEGLVEVDLNAFEQAFIQLHDPIEEVILVLCKDCHVKYDGNGKIENIVTAPKLKTKPVYTFNSGSYSNQPRTGSKYNNKEVQIRISKAALNIPQEELDRLCDSAYSKNVFDNNYPILVRVPSSASHEIKNKVIRDHSDMARWTWKYQFERSGFVYAITTQWYNRNDEGVQKWLRKFEANNNILS</sequence>
<name>A0A8J6QPY6_9FLAO</name>
<dbReference type="RefSeq" id="WP_188214930.1">
    <property type="nucleotide sequence ID" value="NZ_BAABGH010000004.1"/>
</dbReference>
<evidence type="ECO:0000313" key="2">
    <source>
        <dbReference type="Proteomes" id="UP000602057"/>
    </source>
</evidence>
<dbReference type="EMBL" id="JACVXC010000001">
    <property type="protein sequence ID" value="MBD0834459.1"/>
    <property type="molecule type" value="Genomic_DNA"/>
</dbReference>
<reference evidence="1" key="2">
    <citation type="submission" date="2020-09" db="EMBL/GenBank/DDBJ databases">
        <authorList>
            <person name="Wu Z."/>
        </authorList>
    </citation>
    <scope>NUCLEOTIDE SEQUENCE</scope>
    <source>
        <strain evidence="1">SC17</strain>
    </source>
</reference>
<reference evidence="1" key="1">
    <citation type="journal article" date="2013" name="Int. J. Syst. Evol. Microbiol.">
        <title>Aestuariibaculum suncheonense gen. nov., sp. nov., a marine bacterium of the family Flavobacteriaceae isolated from a tidal flat and emended descriptions of the genera Gaetbulibacter and Tamlana.</title>
        <authorList>
            <person name="Jeong S.H."/>
            <person name="Park M.S."/>
            <person name="Jin H.M."/>
            <person name="Lee K."/>
            <person name="Park W."/>
            <person name="Jeon C.O."/>
        </authorList>
    </citation>
    <scope>NUCLEOTIDE SEQUENCE</scope>
    <source>
        <strain evidence="1">SC17</strain>
    </source>
</reference>
<accession>A0A8J6QPY6</accession>
<evidence type="ECO:0000313" key="1">
    <source>
        <dbReference type="EMBL" id="MBD0834459.1"/>
    </source>
</evidence>
<protein>
    <submittedName>
        <fullName evidence="1">Uncharacterized protein</fullName>
    </submittedName>
</protein>
<dbReference type="AlphaFoldDB" id="A0A8J6QPY6"/>
<dbReference type="Proteomes" id="UP000602057">
    <property type="component" value="Unassembled WGS sequence"/>
</dbReference>
<gene>
    <name evidence="1" type="ORF">ICJ84_03300</name>
</gene>
<keyword evidence="2" id="KW-1185">Reference proteome</keyword>